<dbReference type="EMBL" id="CAIJEO010000010">
    <property type="protein sequence ID" value="CAD0099785.1"/>
    <property type="molecule type" value="Genomic_DNA"/>
</dbReference>
<keyword evidence="1" id="KW-1133">Transmembrane helix</keyword>
<feature type="transmembrane region" description="Helical" evidence="1">
    <location>
        <begin position="16"/>
        <end position="37"/>
    </location>
</feature>
<organism evidence="2 3">
    <name type="scientific">Aureobasidium mustum</name>
    <dbReference type="NCBI Taxonomy" id="2773714"/>
    <lineage>
        <taxon>Eukaryota</taxon>
        <taxon>Fungi</taxon>
        <taxon>Dikarya</taxon>
        <taxon>Ascomycota</taxon>
        <taxon>Pezizomycotina</taxon>
        <taxon>Dothideomycetes</taxon>
        <taxon>Dothideomycetidae</taxon>
        <taxon>Dothideales</taxon>
        <taxon>Saccotheciaceae</taxon>
        <taxon>Aureobasidium</taxon>
    </lineage>
</organism>
<dbReference type="OrthoDB" id="103819at2759"/>
<dbReference type="AlphaFoldDB" id="A0A9N8K6K9"/>
<evidence type="ECO:0000313" key="2">
    <source>
        <dbReference type="EMBL" id="CAD0099785.1"/>
    </source>
</evidence>
<proteinExistence type="predicted"/>
<name>A0A9N8K6K9_9PEZI</name>
<keyword evidence="1" id="KW-0472">Membrane</keyword>
<protein>
    <submittedName>
        <fullName evidence="2">Uncharacterized protein</fullName>
    </submittedName>
</protein>
<accession>A0A9N8K6K9</accession>
<reference evidence="2" key="1">
    <citation type="submission" date="2020-06" db="EMBL/GenBank/DDBJ databases">
        <authorList>
            <person name="Onetto C."/>
        </authorList>
    </citation>
    <scope>NUCLEOTIDE SEQUENCE</scope>
</reference>
<gene>
    <name evidence="2" type="ORF">AWRI4233_LOCUS8610</name>
</gene>
<evidence type="ECO:0000256" key="1">
    <source>
        <dbReference type="SAM" id="Phobius"/>
    </source>
</evidence>
<keyword evidence="3" id="KW-1185">Reference proteome</keyword>
<dbReference type="Proteomes" id="UP000714618">
    <property type="component" value="Unassembled WGS sequence"/>
</dbReference>
<comment type="caution">
    <text evidence="2">The sequence shown here is derived from an EMBL/GenBank/DDBJ whole genome shotgun (WGS) entry which is preliminary data.</text>
</comment>
<sequence>MMDSITFREDGSANDYASWAILNCPFTPFIILFYSVIKSSNLGDLELLENFTTSLRSMQLRSPEAIQDLREMCQTFPTLARQYVKAAISDTSADTTEQQASELVDNLNFTLLSGFEDWFSGVQDFVNFDWTT</sequence>
<evidence type="ECO:0000313" key="3">
    <source>
        <dbReference type="Proteomes" id="UP000714618"/>
    </source>
</evidence>
<keyword evidence="1" id="KW-0812">Transmembrane</keyword>